<proteinExistence type="predicted"/>
<gene>
    <name evidence="2" type="ORF">FE782_22320</name>
</gene>
<dbReference type="AlphaFoldDB" id="A0A5R9G2L2"/>
<dbReference type="Pfam" id="PF01636">
    <property type="entry name" value="APH"/>
    <property type="match status" value="1"/>
</dbReference>
<dbReference type="EMBL" id="VCIW01000017">
    <property type="protein sequence ID" value="TLS50071.1"/>
    <property type="molecule type" value="Genomic_DNA"/>
</dbReference>
<dbReference type="InterPro" id="IPR002575">
    <property type="entry name" value="Aminoglycoside_PTrfase"/>
</dbReference>
<dbReference type="Gene3D" id="1.10.510.10">
    <property type="entry name" value="Transferase(Phosphotransferase) domain 1"/>
    <property type="match status" value="1"/>
</dbReference>
<feature type="domain" description="Aminoglycoside phosphotransferase" evidence="1">
    <location>
        <begin position="28"/>
        <end position="86"/>
    </location>
</feature>
<name>A0A5R9G2L2_9BACL</name>
<accession>A0A5R9G2L2</accession>
<evidence type="ECO:0000313" key="2">
    <source>
        <dbReference type="EMBL" id="TLS50071.1"/>
    </source>
</evidence>
<dbReference type="RefSeq" id="WP_138196555.1">
    <property type="nucleotide sequence ID" value="NZ_VCIW01000017.1"/>
</dbReference>
<keyword evidence="3" id="KW-1185">Reference proteome</keyword>
<dbReference type="OrthoDB" id="1645186at2"/>
<protein>
    <recommendedName>
        <fullName evidence="1">Aminoglycoside phosphotransferase domain-containing protein</fullName>
    </recommendedName>
</protein>
<sequence>MLPTSAASMISPYLIHLKQLFSTVESLAHELRGNDLRMVLCHTDLHNWNLIDSCGRLYLIDWEGLRLSPIEADFMFLVNRSNYSEFVNIYKHEIFSIQRNALKFYKGRRKLEDIWEFIEQLVYDQQTEEQQHETTTLLSKELEEMHHCLDD</sequence>
<comment type="caution">
    <text evidence="2">The sequence shown here is derived from an EMBL/GenBank/DDBJ whole genome shotgun (WGS) entry which is preliminary data.</text>
</comment>
<evidence type="ECO:0000313" key="3">
    <source>
        <dbReference type="Proteomes" id="UP000309676"/>
    </source>
</evidence>
<evidence type="ECO:0000259" key="1">
    <source>
        <dbReference type="Pfam" id="PF01636"/>
    </source>
</evidence>
<dbReference type="Proteomes" id="UP000309676">
    <property type="component" value="Unassembled WGS sequence"/>
</dbReference>
<reference evidence="2 3" key="1">
    <citation type="submission" date="2019-05" db="EMBL/GenBank/DDBJ databases">
        <authorList>
            <person name="Narsing Rao M.P."/>
            <person name="Li W.J."/>
        </authorList>
    </citation>
    <scope>NUCLEOTIDE SEQUENCE [LARGE SCALE GENOMIC DNA]</scope>
    <source>
        <strain evidence="2 3">SYSU_K30003</strain>
    </source>
</reference>
<dbReference type="SUPFAM" id="SSF56112">
    <property type="entry name" value="Protein kinase-like (PK-like)"/>
    <property type="match status" value="1"/>
</dbReference>
<dbReference type="InterPro" id="IPR011009">
    <property type="entry name" value="Kinase-like_dom_sf"/>
</dbReference>
<organism evidence="2 3">
    <name type="scientific">Paenibacillus antri</name>
    <dbReference type="NCBI Taxonomy" id="2582848"/>
    <lineage>
        <taxon>Bacteria</taxon>
        <taxon>Bacillati</taxon>
        <taxon>Bacillota</taxon>
        <taxon>Bacilli</taxon>
        <taxon>Bacillales</taxon>
        <taxon>Paenibacillaceae</taxon>
        <taxon>Paenibacillus</taxon>
    </lineage>
</organism>